<dbReference type="OrthoDB" id="7057293at2"/>
<dbReference type="AlphaFoldDB" id="A0A550J548"/>
<dbReference type="Proteomes" id="UP000317155">
    <property type="component" value="Unassembled WGS sequence"/>
</dbReference>
<dbReference type="InterPro" id="IPR046342">
    <property type="entry name" value="CBS_dom_sf"/>
</dbReference>
<name>A0A550J548_9BACT</name>
<comment type="caution">
    <text evidence="2">The sequence shown here is derived from an EMBL/GenBank/DDBJ whole genome shotgun (WGS) entry which is preliminary data.</text>
</comment>
<evidence type="ECO:0000256" key="1">
    <source>
        <dbReference type="SAM" id="Phobius"/>
    </source>
</evidence>
<gene>
    <name evidence="2" type="ORF">FL622_16555</name>
</gene>
<keyword evidence="1" id="KW-0472">Membrane</keyword>
<sequence>MNTTILFSVGSFILILAALVLLRAKNARFEVKPSDIVVAVVPVVLFLLVTGKLQKLEVGEGGVKIETAFVQASASTIDKQVTPLVGIPAEPVRLGPKGGVNEIPRLLESETEGLTFRLGHGGYWGPAIAEYFAALSRQPFLKYVIIEDRDGRFFGLANARALAEFFEQGYGAPVLPEQFAAWLNESDTKALVQLPGFIGAADAVSKGTDKYQALLKMETLAVDRLPATNEAGRFAGMVERSRLTASLLIDVAKNLNK</sequence>
<dbReference type="SUPFAM" id="SSF54631">
    <property type="entry name" value="CBS-domain pair"/>
    <property type="match status" value="1"/>
</dbReference>
<reference evidence="2 3" key="1">
    <citation type="submission" date="2019-07" db="EMBL/GenBank/DDBJ databases">
        <title>Insights of Desulfuromonas acetexigens electromicrobiology.</title>
        <authorList>
            <person name="Katuri K."/>
            <person name="Sapireddy V."/>
            <person name="Shaw D.R."/>
            <person name="Saikaly P."/>
        </authorList>
    </citation>
    <scope>NUCLEOTIDE SEQUENCE [LARGE SCALE GENOMIC DNA]</scope>
    <source>
        <strain evidence="2 3">2873</strain>
    </source>
</reference>
<organism evidence="2 3">
    <name type="scientific">Trichloromonas acetexigens</name>
    <dbReference type="NCBI Taxonomy" id="38815"/>
    <lineage>
        <taxon>Bacteria</taxon>
        <taxon>Pseudomonadati</taxon>
        <taxon>Thermodesulfobacteriota</taxon>
        <taxon>Desulfuromonadia</taxon>
        <taxon>Desulfuromonadales</taxon>
        <taxon>Trichloromonadaceae</taxon>
        <taxon>Trichloromonas</taxon>
    </lineage>
</organism>
<dbReference type="EMBL" id="VJVV01000019">
    <property type="protein sequence ID" value="TRO78321.1"/>
    <property type="molecule type" value="Genomic_DNA"/>
</dbReference>
<evidence type="ECO:0000313" key="2">
    <source>
        <dbReference type="EMBL" id="TRO78321.1"/>
    </source>
</evidence>
<accession>A0A550J548</accession>
<evidence type="ECO:0008006" key="4">
    <source>
        <dbReference type="Google" id="ProtNLM"/>
    </source>
</evidence>
<dbReference type="RefSeq" id="WP_092055281.1">
    <property type="nucleotide sequence ID" value="NZ_FOJJ01000011.1"/>
</dbReference>
<keyword evidence="1" id="KW-0812">Transmembrane</keyword>
<protein>
    <recommendedName>
        <fullName evidence="4">CBS domain-containing protein</fullName>
    </recommendedName>
</protein>
<feature type="transmembrane region" description="Helical" evidence="1">
    <location>
        <begin position="36"/>
        <end position="53"/>
    </location>
</feature>
<keyword evidence="3" id="KW-1185">Reference proteome</keyword>
<keyword evidence="1" id="KW-1133">Transmembrane helix</keyword>
<proteinExistence type="predicted"/>
<evidence type="ECO:0000313" key="3">
    <source>
        <dbReference type="Proteomes" id="UP000317155"/>
    </source>
</evidence>
<feature type="transmembrane region" description="Helical" evidence="1">
    <location>
        <begin position="6"/>
        <end position="24"/>
    </location>
</feature>